<evidence type="ECO:0000259" key="2">
    <source>
        <dbReference type="Pfam" id="PF04773"/>
    </source>
</evidence>
<dbReference type="PANTHER" id="PTHR30273:SF2">
    <property type="entry name" value="PROTEIN FECR"/>
    <property type="match status" value="1"/>
</dbReference>
<dbReference type="GO" id="GO:0016989">
    <property type="term" value="F:sigma factor antagonist activity"/>
    <property type="evidence" value="ECO:0007669"/>
    <property type="project" value="TreeGrafter"/>
</dbReference>
<evidence type="ECO:0000313" key="4">
    <source>
        <dbReference type="EMBL" id="KAA6438216.1"/>
    </source>
</evidence>
<gene>
    <name evidence="4" type="ORF">FEM33_16040</name>
</gene>
<name>A0A5M8QUA4_9BACT</name>
<keyword evidence="5" id="KW-1185">Reference proteome</keyword>
<feature type="domain" description="Protein FecR C-terminal" evidence="3">
    <location>
        <begin position="256"/>
        <end position="323"/>
    </location>
</feature>
<dbReference type="InterPro" id="IPR032508">
    <property type="entry name" value="FecR_C"/>
</dbReference>
<dbReference type="EMBL" id="VBSN01000049">
    <property type="protein sequence ID" value="KAA6438216.1"/>
    <property type="molecule type" value="Genomic_DNA"/>
</dbReference>
<organism evidence="4 5">
    <name type="scientific">Dyadobacter flavalbus</name>
    <dbReference type="NCBI Taxonomy" id="2579942"/>
    <lineage>
        <taxon>Bacteria</taxon>
        <taxon>Pseudomonadati</taxon>
        <taxon>Bacteroidota</taxon>
        <taxon>Cytophagia</taxon>
        <taxon>Cytophagales</taxon>
        <taxon>Spirosomataceae</taxon>
        <taxon>Dyadobacter</taxon>
    </lineage>
</organism>
<dbReference type="Proteomes" id="UP000323994">
    <property type="component" value="Unassembled WGS sequence"/>
</dbReference>
<feature type="transmembrane region" description="Helical" evidence="1">
    <location>
        <begin position="68"/>
        <end position="89"/>
    </location>
</feature>
<dbReference type="PIRSF" id="PIRSF018266">
    <property type="entry name" value="FecR"/>
    <property type="match status" value="1"/>
</dbReference>
<comment type="caution">
    <text evidence="4">The sequence shown here is derived from an EMBL/GenBank/DDBJ whole genome shotgun (WGS) entry which is preliminary data.</text>
</comment>
<keyword evidence="1" id="KW-0472">Membrane</keyword>
<dbReference type="PANTHER" id="PTHR30273">
    <property type="entry name" value="PERIPLASMIC SIGNAL SENSOR AND SIGMA FACTOR ACTIVATOR FECR-RELATED"/>
    <property type="match status" value="1"/>
</dbReference>
<dbReference type="RefSeq" id="WP_139013020.1">
    <property type="nucleotide sequence ID" value="NZ_VBSN01000049.1"/>
</dbReference>
<keyword evidence="1" id="KW-1133">Transmembrane helix</keyword>
<dbReference type="Pfam" id="PF04773">
    <property type="entry name" value="FecR"/>
    <property type="match status" value="1"/>
</dbReference>
<keyword evidence="1" id="KW-0812">Transmembrane</keyword>
<reference evidence="4 5" key="1">
    <citation type="submission" date="2019-05" db="EMBL/GenBank/DDBJ databases">
        <authorList>
            <person name="Qu J.-H."/>
        </authorList>
    </citation>
    <scope>NUCLEOTIDE SEQUENCE [LARGE SCALE GENOMIC DNA]</scope>
    <source>
        <strain evidence="4 5">NS28</strain>
    </source>
</reference>
<dbReference type="InterPro" id="IPR006860">
    <property type="entry name" value="FecR"/>
</dbReference>
<evidence type="ECO:0000313" key="5">
    <source>
        <dbReference type="Proteomes" id="UP000323994"/>
    </source>
</evidence>
<dbReference type="Gene3D" id="2.60.120.1440">
    <property type="match status" value="1"/>
</dbReference>
<sequence>MNGFEYNLLVEKYLSGTVTLEEEAMLEKYLEENPVDSPEVLPYEKAEIGNRIKRRLFANTIRKPLRPMYFQMLAAAVFLIISGLVLYFVRDKNSYMTAAKAALSDKNEAFEVKNTSRKPQRVTLEDGSEIILQPNSRLGYPEHFGDRKRIVYLKGEAFFKVKRNPAKPFVVSTDNLATQVLGTSFNVRSHAGSVEVQVATGKVSVYEVGESHAASKNGVILTPNQKIIFDKASRKMELGIVKNPLMLKTAALTPAFNFTEVPVAEIMETLESTYGINIVVEGDMLKNCLFTGDLNDLSMFQQLQLICKSVNVEYEERGTSVFVFGEGCPEKQVN</sequence>
<dbReference type="Gene3D" id="3.55.50.30">
    <property type="match status" value="1"/>
</dbReference>
<evidence type="ECO:0000256" key="1">
    <source>
        <dbReference type="SAM" id="Phobius"/>
    </source>
</evidence>
<feature type="domain" description="FecR protein" evidence="2">
    <location>
        <begin position="120"/>
        <end position="203"/>
    </location>
</feature>
<dbReference type="AlphaFoldDB" id="A0A5M8QUA4"/>
<dbReference type="OrthoDB" id="645173at2"/>
<proteinExistence type="predicted"/>
<protein>
    <submittedName>
        <fullName evidence="4">DUF4974 domain-containing protein</fullName>
    </submittedName>
</protein>
<evidence type="ECO:0000259" key="3">
    <source>
        <dbReference type="Pfam" id="PF16344"/>
    </source>
</evidence>
<dbReference type="Pfam" id="PF16344">
    <property type="entry name" value="FecR_C"/>
    <property type="match status" value="1"/>
</dbReference>
<accession>A0A5M8QUA4</accession>
<dbReference type="InterPro" id="IPR012373">
    <property type="entry name" value="Ferrdict_sens_TM"/>
</dbReference>